<feature type="compositionally biased region" description="Low complexity" evidence="1">
    <location>
        <begin position="288"/>
        <end position="299"/>
    </location>
</feature>
<dbReference type="PRINTS" id="PR00111">
    <property type="entry name" value="ABHYDROLASE"/>
</dbReference>
<dbReference type="Gene3D" id="3.40.50.1820">
    <property type="entry name" value="alpha/beta hydrolase"/>
    <property type="match status" value="1"/>
</dbReference>
<evidence type="ECO:0000256" key="1">
    <source>
        <dbReference type="SAM" id="MobiDB-lite"/>
    </source>
</evidence>
<dbReference type="Pfam" id="PF00561">
    <property type="entry name" value="Abhydrolase_1"/>
    <property type="match status" value="1"/>
</dbReference>
<dbReference type="Proteomes" id="UP001320420">
    <property type="component" value="Unassembled WGS sequence"/>
</dbReference>
<protein>
    <recommendedName>
        <fullName evidence="2">AB hydrolase-1 domain-containing protein</fullName>
    </recommendedName>
</protein>
<proteinExistence type="predicted"/>
<gene>
    <name evidence="3" type="ORF">SLS62_002788</name>
</gene>
<name>A0AAN9YQJ4_9PEZI</name>
<sequence>MESLSQCLDAPAAPGATKVIATTVLATITLLAFTRHALWPSSKPAVIPGPLTTYIPGLSRAEREKVAYTPDYYPGARDVATPYGNIHVYEFGPEDGRKVLFIHGISTTCMTMQEIARPLAEKGCRVMLFDLFGRGYSDAPGDLEYDTRLYVTQILLVLASSRLCWTGADGFHLVGYSLGGGIAANFAAAFPHMVATLVLLAPAGVIRPENFGRASRLVFTTGLVPERLLARLTKWRLRRPIDRAVSKRRMSVSSPSSAAAAAVGGGESVFDAAAQETADPHEEEETKGGATTTTGNPQSQPQPQPTPFERKVESVVHWTLDHHAGFVPAFMSTIRSAPMMGQHAYWRQLGAGRRPGTTAVLLGRHDQLVQRDDYAEDALPLLGGSDNVFWRVVPGAHNFPFTNAPEALECLYEFWGVK</sequence>
<feature type="compositionally biased region" description="Basic and acidic residues" evidence="1">
    <location>
        <begin position="278"/>
        <end position="287"/>
    </location>
</feature>
<dbReference type="PANTHER" id="PTHR43689:SF8">
    <property type="entry name" value="ALPHA_BETA-HYDROLASES SUPERFAMILY PROTEIN"/>
    <property type="match status" value="1"/>
</dbReference>
<organism evidence="3 4">
    <name type="scientific">Diatrype stigma</name>
    <dbReference type="NCBI Taxonomy" id="117547"/>
    <lineage>
        <taxon>Eukaryota</taxon>
        <taxon>Fungi</taxon>
        <taxon>Dikarya</taxon>
        <taxon>Ascomycota</taxon>
        <taxon>Pezizomycotina</taxon>
        <taxon>Sordariomycetes</taxon>
        <taxon>Xylariomycetidae</taxon>
        <taxon>Xylariales</taxon>
        <taxon>Diatrypaceae</taxon>
        <taxon>Diatrype</taxon>
    </lineage>
</organism>
<dbReference type="InterPro" id="IPR029058">
    <property type="entry name" value="AB_hydrolase_fold"/>
</dbReference>
<feature type="domain" description="AB hydrolase-1" evidence="2">
    <location>
        <begin position="99"/>
        <end position="373"/>
    </location>
</feature>
<evidence type="ECO:0000313" key="4">
    <source>
        <dbReference type="Proteomes" id="UP001320420"/>
    </source>
</evidence>
<evidence type="ECO:0000313" key="3">
    <source>
        <dbReference type="EMBL" id="KAK7755283.1"/>
    </source>
</evidence>
<dbReference type="PANTHER" id="PTHR43689">
    <property type="entry name" value="HYDROLASE"/>
    <property type="match status" value="1"/>
</dbReference>
<dbReference type="SUPFAM" id="SSF53474">
    <property type="entry name" value="alpha/beta-Hydrolases"/>
    <property type="match status" value="1"/>
</dbReference>
<reference evidence="3 4" key="1">
    <citation type="submission" date="2024-02" db="EMBL/GenBank/DDBJ databases">
        <title>De novo assembly and annotation of 12 fungi associated with fruit tree decline syndrome in Ontario, Canada.</title>
        <authorList>
            <person name="Sulman M."/>
            <person name="Ellouze W."/>
            <person name="Ilyukhin E."/>
        </authorList>
    </citation>
    <scope>NUCLEOTIDE SEQUENCE [LARGE SCALE GENOMIC DNA]</scope>
    <source>
        <strain evidence="3 4">M11/M66-122</strain>
    </source>
</reference>
<comment type="caution">
    <text evidence="3">The sequence shown here is derived from an EMBL/GenBank/DDBJ whole genome shotgun (WGS) entry which is preliminary data.</text>
</comment>
<keyword evidence="4" id="KW-1185">Reference proteome</keyword>
<accession>A0AAN9YQJ4</accession>
<dbReference type="EMBL" id="JAKJXP020000014">
    <property type="protein sequence ID" value="KAK7755283.1"/>
    <property type="molecule type" value="Genomic_DNA"/>
</dbReference>
<feature type="region of interest" description="Disordered" evidence="1">
    <location>
        <begin position="273"/>
        <end position="309"/>
    </location>
</feature>
<evidence type="ECO:0000259" key="2">
    <source>
        <dbReference type="Pfam" id="PF00561"/>
    </source>
</evidence>
<dbReference type="InterPro" id="IPR000073">
    <property type="entry name" value="AB_hydrolase_1"/>
</dbReference>
<dbReference type="AlphaFoldDB" id="A0AAN9YQJ4"/>